<evidence type="ECO:0000313" key="3">
    <source>
        <dbReference type="Proteomes" id="UP000774570"/>
    </source>
</evidence>
<dbReference type="Proteomes" id="UP000774570">
    <property type="component" value="Unassembled WGS sequence"/>
</dbReference>
<reference evidence="2 3" key="1">
    <citation type="submission" date="2021-07" db="EMBL/GenBank/DDBJ databases">
        <title>Actinomadura sp. PM05-2 isolated from lichen.</title>
        <authorList>
            <person name="Somphong A."/>
            <person name="Phongsopitanun W."/>
            <person name="Tanasupawat S."/>
            <person name="Peongsungnone V."/>
        </authorList>
    </citation>
    <scope>NUCLEOTIDE SEQUENCE [LARGE SCALE GENOMIC DNA]</scope>
    <source>
        <strain evidence="2 3">PM05-2</strain>
    </source>
</reference>
<dbReference type="Pfam" id="PF01814">
    <property type="entry name" value="Hemerythrin"/>
    <property type="match status" value="1"/>
</dbReference>
<evidence type="ECO:0000259" key="1">
    <source>
        <dbReference type="Pfam" id="PF01814"/>
    </source>
</evidence>
<dbReference type="InterPro" id="IPR012312">
    <property type="entry name" value="Hemerythrin-like"/>
</dbReference>
<organism evidence="2 3">
    <name type="scientific">Actinomadura parmotrematis</name>
    <dbReference type="NCBI Taxonomy" id="2864039"/>
    <lineage>
        <taxon>Bacteria</taxon>
        <taxon>Bacillati</taxon>
        <taxon>Actinomycetota</taxon>
        <taxon>Actinomycetes</taxon>
        <taxon>Streptosporangiales</taxon>
        <taxon>Thermomonosporaceae</taxon>
        <taxon>Actinomadura</taxon>
    </lineage>
</organism>
<dbReference type="RefSeq" id="WP_220166039.1">
    <property type="nucleotide sequence ID" value="NZ_JAIBOA010000006.1"/>
</dbReference>
<accession>A0ABS7FU71</accession>
<sequence length="182" mass="19824">MTGQDDNVIELLRAQHAEIRRLAGIVADNTGAVRQDAFERLRALLAVHETAEEEIVHPFARRSAAGGEKIVEARLAEEHEAKVTLQELERLGPDAHQFDALFTQFRADVEEHAGREESEEFPRIAEEATPEQLRGMVAAVKAAEAVAPTHPHPGVESPLANAVLGPGAAIADRARDAIRKAR</sequence>
<name>A0ABS7FU71_9ACTN</name>
<feature type="domain" description="Hemerythrin-like" evidence="1">
    <location>
        <begin position="8"/>
        <end position="124"/>
    </location>
</feature>
<dbReference type="CDD" id="cd12108">
    <property type="entry name" value="Hr-like"/>
    <property type="match status" value="1"/>
</dbReference>
<dbReference type="PANTHER" id="PTHR35585">
    <property type="entry name" value="HHE DOMAIN PROTEIN (AFU_ORTHOLOGUE AFUA_4G00730)"/>
    <property type="match status" value="1"/>
</dbReference>
<protein>
    <submittedName>
        <fullName evidence="2">Hemerythrin domain-containing protein</fullName>
    </submittedName>
</protein>
<keyword evidence="3" id="KW-1185">Reference proteome</keyword>
<dbReference type="Gene3D" id="1.20.120.520">
    <property type="entry name" value="nmb1532 protein domain like"/>
    <property type="match status" value="1"/>
</dbReference>
<dbReference type="EMBL" id="JAIBOA010000006">
    <property type="protein sequence ID" value="MBW8483083.1"/>
    <property type="molecule type" value="Genomic_DNA"/>
</dbReference>
<evidence type="ECO:0000313" key="2">
    <source>
        <dbReference type="EMBL" id="MBW8483083.1"/>
    </source>
</evidence>
<proteinExistence type="predicted"/>
<gene>
    <name evidence="2" type="ORF">K1Y72_11930</name>
</gene>
<comment type="caution">
    <text evidence="2">The sequence shown here is derived from an EMBL/GenBank/DDBJ whole genome shotgun (WGS) entry which is preliminary data.</text>
</comment>
<dbReference type="PANTHER" id="PTHR35585:SF1">
    <property type="entry name" value="HHE DOMAIN PROTEIN (AFU_ORTHOLOGUE AFUA_4G00730)"/>
    <property type="match status" value="1"/>
</dbReference>